<reference evidence="10 11" key="1">
    <citation type="submission" date="2020-08" db="EMBL/GenBank/DDBJ databases">
        <title>Genomic Encyclopedia of Type Strains, Phase III (KMG-III): the genomes of soil and plant-associated and newly described type strains.</title>
        <authorList>
            <person name="Whitman W."/>
        </authorList>
    </citation>
    <scope>NUCLEOTIDE SEQUENCE [LARGE SCALE GENOMIC DNA]</scope>
    <source>
        <strain evidence="10 11">CECT 3313</strain>
    </source>
</reference>
<dbReference type="RefSeq" id="WP_184963588.1">
    <property type="nucleotide sequence ID" value="NZ_BAAAWF010000101.1"/>
</dbReference>
<keyword evidence="2" id="KW-1003">Cell membrane</keyword>
<evidence type="ECO:0000256" key="7">
    <source>
        <dbReference type="SAM" id="Phobius"/>
    </source>
</evidence>
<comment type="subcellular location">
    <subcellularLocation>
        <location evidence="1">Cell membrane</location>
        <topology evidence="1">Multi-pass membrane protein</topology>
    </subcellularLocation>
</comment>
<evidence type="ECO:0000259" key="9">
    <source>
        <dbReference type="Pfam" id="PF13396"/>
    </source>
</evidence>
<proteinExistence type="predicted"/>
<dbReference type="Proteomes" id="UP000585836">
    <property type="component" value="Unassembled WGS sequence"/>
</dbReference>
<protein>
    <submittedName>
        <fullName evidence="10">Putative membrane protein</fullName>
    </submittedName>
</protein>
<feature type="domain" description="Cardiolipin synthase N-terminal" evidence="9">
    <location>
        <begin position="28"/>
        <end position="73"/>
    </location>
</feature>
<dbReference type="InterPro" id="IPR027379">
    <property type="entry name" value="CLS_N"/>
</dbReference>
<dbReference type="Pfam" id="PF13396">
    <property type="entry name" value="PLDc_N"/>
    <property type="match status" value="1"/>
</dbReference>
<evidence type="ECO:0000313" key="11">
    <source>
        <dbReference type="Proteomes" id="UP000585836"/>
    </source>
</evidence>
<organism evidence="10 11">
    <name type="scientific">Streptomyces echinatus</name>
    <dbReference type="NCBI Taxonomy" id="67293"/>
    <lineage>
        <taxon>Bacteria</taxon>
        <taxon>Bacillati</taxon>
        <taxon>Actinomycetota</taxon>
        <taxon>Actinomycetes</taxon>
        <taxon>Kitasatosporales</taxon>
        <taxon>Streptomycetaceae</taxon>
        <taxon>Streptomyces</taxon>
    </lineage>
</organism>
<keyword evidence="3 7" id="KW-0812">Transmembrane</keyword>
<evidence type="ECO:0000256" key="1">
    <source>
        <dbReference type="ARBA" id="ARBA00004651"/>
    </source>
</evidence>
<name>A0A7W9UQ98_9ACTN</name>
<evidence type="ECO:0000313" key="10">
    <source>
        <dbReference type="EMBL" id="MBB5926716.1"/>
    </source>
</evidence>
<dbReference type="EMBL" id="JACHJK010000003">
    <property type="protein sequence ID" value="MBB5926716.1"/>
    <property type="molecule type" value="Genomic_DNA"/>
</dbReference>
<dbReference type="AlphaFoldDB" id="A0A7W9UQ98"/>
<evidence type="ECO:0000256" key="4">
    <source>
        <dbReference type="ARBA" id="ARBA00022989"/>
    </source>
</evidence>
<sequence>MSAQTYLAYDYPVLGFFWSMLVLFLWIMWFILLFRVIVDIFRDDDLGGWAKAGWTIFVCVLPFLGVFVYLIARGKGMGRRELEQARAQQRAVDDYIRETALGGAGVSKADELAKLAEMRSRGDITEEEFGRAKALVLAGQGPSERTGATASTSAPTGSAPSTPAR</sequence>
<evidence type="ECO:0000256" key="6">
    <source>
        <dbReference type="SAM" id="MobiDB-lite"/>
    </source>
</evidence>
<evidence type="ECO:0000256" key="3">
    <source>
        <dbReference type="ARBA" id="ARBA00022692"/>
    </source>
</evidence>
<comment type="caution">
    <text evidence="10">The sequence shown here is derived from an EMBL/GenBank/DDBJ whole genome shotgun (WGS) entry which is preliminary data.</text>
</comment>
<evidence type="ECO:0000259" key="8">
    <source>
        <dbReference type="Pfam" id="PF09851"/>
    </source>
</evidence>
<dbReference type="InterPro" id="IPR018649">
    <property type="entry name" value="SHOCT"/>
</dbReference>
<evidence type="ECO:0000256" key="5">
    <source>
        <dbReference type="ARBA" id="ARBA00023136"/>
    </source>
</evidence>
<gene>
    <name evidence="10" type="ORF">FHS34_002172</name>
</gene>
<keyword evidence="11" id="KW-1185">Reference proteome</keyword>
<keyword evidence="5 7" id="KW-0472">Membrane</keyword>
<feature type="region of interest" description="Disordered" evidence="6">
    <location>
        <begin position="138"/>
        <end position="165"/>
    </location>
</feature>
<evidence type="ECO:0000256" key="2">
    <source>
        <dbReference type="ARBA" id="ARBA00022475"/>
    </source>
</evidence>
<dbReference type="Pfam" id="PF09851">
    <property type="entry name" value="SHOCT"/>
    <property type="match status" value="1"/>
</dbReference>
<accession>A0A7W9UQ98</accession>
<feature type="transmembrane region" description="Helical" evidence="7">
    <location>
        <begin position="12"/>
        <end position="32"/>
    </location>
</feature>
<keyword evidence="4 7" id="KW-1133">Transmembrane helix</keyword>
<feature type="transmembrane region" description="Helical" evidence="7">
    <location>
        <begin position="52"/>
        <end position="72"/>
    </location>
</feature>
<feature type="compositionally biased region" description="Low complexity" evidence="6">
    <location>
        <begin position="146"/>
        <end position="165"/>
    </location>
</feature>
<feature type="domain" description="SHOCT" evidence="8">
    <location>
        <begin position="110"/>
        <end position="136"/>
    </location>
</feature>